<dbReference type="Pfam" id="PF13380">
    <property type="entry name" value="CoA_binding_2"/>
    <property type="match status" value="1"/>
</dbReference>
<accession>A0ABV6FMQ9</accession>
<dbReference type="EMBL" id="JBHLWI010000001">
    <property type="protein sequence ID" value="MFC0261138.1"/>
    <property type="molecule type" value="Genomic_DNA"/>
</dbReference>
<dbReference type="Gene3D" id="3.40.50.720">
    <property type="entry name" value="NAD(P)-binding Rossmann-like Domain"/>
    <property type="match status" value="1"/>
</dbReference>
<dbReference type="SUPFAM" id="SSF51735">
    <property type="entry name" value="NAD(P)-binding Rossmann-fold domains"/>
    <property type="match status" value="1"/>
</dbReference>
<dbReference type="InterPro" id="IPR036291">
    <property type="entry name" value="NAD(P)-bd_dom_sf"/>
</dbReference>
<sequence length="125" mass="14178">MNKEVKKTVILGATTNPMRYAYVAAEMFSERGIPFVPVGIKEGEVFGEKILNIRERPSVNDVHTVTLYLGPQNQVEWYDYILSLKPQRIIFNPGTENPELYDLAKKNDIQVCQACNLVLLSTGQF</sequence>
<gene>
    <name evidence="2" type="ORF">ACFFIP_00490</name>
</gene>
<protein>
    <submittedName>
        <fullName evidence="2">CoA-binding protein</fullName>
    </submittedName>
</protein>
<feature type="domain" description="CoA-binding" evidence="1">
    <location>
        <begin position="6"/>
        <end position="119"/>
    </location>
</feature>
<keyword evidence="3" id="KW-1185">Reference proteome</keyword>
<dbReference type="RefSeq" id="WP_382385592.1">
    <property type="nucleotide sequence ID" value="NZ_JBHLWI010000001.1"/>
</dbReference>
<evidence type="ECO:0000313" key="3">
    <source>
        <dbReference type="Proteomes" id="UP001589797"/>
    </source>
</evidence>
<name>A0ABV6FMQ9_9BACT</name>
<organism evidence="2 3">
    <name type="scientific">Fontibacter flavus</name>
    <dbReference type="NCBI Taxonomy" id="654838"/>
    <lineage>
        <taxon>Bacteria</taxon>
        <taxon>Pseudomonadati</taxon>
        <taxon>Bacteroidota</taxon>
        <taxon>Cytophagia</taxon>
        <taxon>Cytophagales</taxon>
        <taxon>Cyclobacteriaceae</taxon>
        <taxon>Fontibacter</taxon>
    </lineage>
</organism>
<evidence type="ECO:0000259" key="1">
    <source>
        <dbReference type="Pfam" id="PF13380"/>
    </source>
</evidence>
<dbReference type="Proteomes" id="UP001589797">
    <property type="component" value="Unassembled WGS sequence"/>
</dbReference>
<comment type="caution">
    <text evidence="2">The sequence shown here is derived from an EMBL/GenBank/DDBJ whole genome shotgun (WGS) entry which is preliminary data.</text>
</comment>
<reference evidence="2 3" key="1">
    <citation type="submission" date="2024-09" db="EMBL/GenBank/DDBJ databases">
        <authorList>
            <person name="Sun Q."/>
            <person name="Mori K."/>
        </authorList>
    </citation>
    <scope>NUCLEOTIDE SEQUENCE [LARGE SCALE GENOMIC DNA]</scope>
    <source>
        <strain evidence="2 3">CCM 7650</strain>
    </source>
</reference>
<proteinExistence type="predicted"/>
<dbReference type="InterPro" id="IPR003781">
    <property type="entry name" value="CoA-bd"/>
</dbReference>
<evidence type="ECO:0000313" key="2">
    <source>
        <dbReference type="EMBL" id="MFC0261138.1"/>
    </source>
</evidence>